<protein>
    <submittedName>
        <fullName evidence="2">Uncharacterized protein</fullName>
    </submittedName>
</protein>
<proteinExistence type="predicted"/>
<reference evidence="2" key="2">
    <citation type="journal article" date="2024" name="Heliyon">
        <title>Complete genome sequence of the novel virulent phage PMBT24 infecting Enterocloster bolteae from the human gut.</title>
        <authorList>
            <person name="Sprotte S."/>
            <person name="Brinks E."/>
            <person name="Neve H."/>
            <person name="Franz C.M.A.P."/>
        </authorList>
    </citation>
    <scope>NUCLEOTIDE SEQUENCE</scope>
</reference>
<organism evidence="2">
    <name type="scientific">Enterocloster phage PMBT24</name>
    <dbReference type="NCBI Taxonomy" id="3025413"/>
    <lineage>
        <taxon>Viruses</taxon>
        <taxon>Duplodnaviria</taxon>
        <taxon>Heunggongvirae</taxon>
        <taxon>Uroviricota</taxon>
        <taxon>Caudoviricetes</taxon>
    </lineage>
</organism>
<accession>A0AAT9TQP3</accession>
<evidence type="ECO:0000256" key="1">
    <source>
        <dbReference type="SAM" id="Phobius"/>
    </source>
</evidence>
<name>A0AAT9TQP3_9CAUD</name>
<keyword evidence="1" id="KW-1133">Transmembrane helix</keyword>
<feature type="transmembrane region" description="Helical" evidence="1">
    <location>
        <begin position="12"/>
        <end position="34"/>
    </location>
</feature>
<keyword evidence="1" id="KW-0812">Transmembrane</keyword>
<keyword evidence="1" id="KW-0472">Membrane</keyword>
<evidence type="ECO:0000313" key="2">
    <source>
        <dbReference type="EMBL" id="WDQ45415.1"/>
    </source>
</evidence>
<dbReference type="EMBL" id="OQ326496">
    <property type="protein sequence ID" value="WDQ45415.1"/>
    <property type="molecule type" value="Genomic_DNA"/>
</dbReference>
<reference evidence="2" key="1">
    <citation type="submission" date="2023-01" db="EMBL/GenBank/DDBJ databases">
        <authorList>
            <person name="Sprotte S."/>
            <person name="Brinks E."/>
        </authorList>
    </citation>
    <scope>NUCLEOTIDE SEQUENCE</scope>
</reference>
<sequence>MKHIDNDSYFHIIYYIILYYMYLCPLHIVSKCLLSSTMNYESLFTIHSHKI</sequence>